<protein>
    <submittedName>
        <fullName evidence="2">Uncharacterized protein</fullName>
    </submittedName>
</protein>
<organism evidence="2 3">
    <name type="scientific">Rhamnella rubrinervis</name>
    <dbReference type="NCBI Taxonomy" id="2594499"/>
    <lineage>
        <taxon>Eukaryota</taxon>
        <taxon>Viridiplantae</taxon>
        <taxon>Streptophyta</taxon>
        <taxon>Embryophyta</taxon>
        <taxon>Tracheophyta</taxon>
        <taxon>Spermatophyta</taxon>
        <taxon>Magnoliopsida</taxon>
        <taxon>eudicotyledons</taxon>
        <taxon>Gunneridae</taxon>
        <taxon>Pentapetalae</taxon>
        <taxon>rosids</taxon>
        <taxon>fabids</taxon>
        <taxon>Rosales</taxon>
        <taxon>Rhamnaceae</taxon>
        <taxon>rhamnoid group</taxon>
        <taxon>Rhamneae</taxon>
        <taxon>Rhamnella</taxon>
    </lineage>
</organism>
<proteinExistence type="predicted"/>
<dbReference type="Proteomes" id="UP000796880">
    <property type="component" value="Unassembled WGS sequence"/>
</dbReference>
<dbReference type="PANTHER" id="PTHR33116:SF86">
    <property type="entry name" value="REVERSE TRANSCRIPTASE DOMAIN-CONTAINING PROTEIN"/>
    <property type="match status" value="1"/>
</dbReference>
<feature type="coiled-coil region" evidence="1">
    <location>
        <begin position="504"/>
        <end position="564"/>
    </location>
</feature>
<keyword evidence="3" id="KW-1185">Reference proteome</keyword>
<name>A0A8K0H058_9ROSA</name>
<dbReference type="OrthoDB" id="1929473at2759"/>
<reference evidence="2" key="1">
    <citation type="submission" date="2020-03" db="EMBL/GenBank/DDBJ databases">
        <title>A high-quality chromosome-level genome assembly of a woody plant with both climbing and erect habits, Rhamnella rubrinervis.</title>
        <authorList>
            <person name="Lu Z."/>
            <person name="Yang Y."/>
            <person name="Zhu X."/>
            <person name="Sun Y."/>
        </authorList>
    </citation>
    <scope>NUCLEOTIDE SEQUENCE</scope>
    <source>
        <strain evidence="2">BYM</strain>
        <tissue evidence="2">Leaf</tissue>
    </source>
</reference>
<gene>
    <name evidence="2" type="ORF">FNV43_RR12946</name>
</gene>
<sequence length="592" mass="68175">MELDSIYLGNSLVFGRKRTKALEKLKERVQSRLEGWKNKLLSKTEKATFIKSVVQAIPIYSIATFKVPQSTCDAIDSMVRRFWWGGKEGSNRFLAFKEWTDICKPKWYRVVDLRLEDGSGWNYGLLNRICEPYTVEAISKIKWPQHYTYDRLLWIGNRSDCPLIRAMAFDSKKSCKIEFWKANSSEELVEFCVKPPKTMICDGFLECEVAIFDSAMEEFSIQESNVNISGLSKENVFWRPPQVGWFKANTDASFKNGQAVLTLVVRNDRGCLILVKSCDAKAVVEDIMAEAEPTGWDTYHEVLAIRRRLSISSWILSGVLENEVSVFSLSLNVVNKLASEQLVACLGGIRSLKTVGGSQPNSKFRQLFRYVGQATQRRWDGHATDDVIHPLNKDESVPAVKYLLYTVAGAAVSYVLYGPHYSFYCSLKVAGAADCFVLERKEALLRKLEKMMHILDEKKLYLLRQRHQIEELIQSVEGRHEVEKEIMHILDKKKLYLLGRRHQIEELIQSVDGQRCEVEKLNDKEMMHILDKKRLHLLGRRHQIEELIKSVDGQRHEVEKLTSKKLTFREKFRSGHFPHHIMVSSCLLSDLA</sequence>
<dbReference type="PANTHER" id="PTHR33116">
    <property type="entry name" value="REVERSE TRANSCRIPTASE ZINC-BINDING DOMAIN-CONTAINING PROTEIN-RELATED-RELATED"/>
    <property type="match status" value="1"/>
</dbReference>
<evidence type="ECO:0000313" key="2">
    <source>
        <dbReference type="EMBL" id="KAF3443264.1"/>
    </source>
</evidence>
<dbReference type="EMBL" id="VOIH02000006">
    <property type="protein sequence ID" value="KAF3443264.1"/>
    <property type="molecule type" value="Genomic_DNA"/>
</dbReference>
<accession>A0A8K0H058</accession>
<evidence type="ECO:0000313" key="3">
    <source>
        <dbReference type="Proteomes" id="UP000796880"/>
    </source>
</evidence>
<comment type="caution">
    <text evidence="2">The sequence shown here is derived from an EMBL/GenBank/DDBJ whole genome shotgun (WGS) entry which is preliminary data.</text>
</comment>
<evidence type="ECO:0000256" key="1">
    <source>
        <dbReference type="SAM" id="Coils"/>
    </source>
</evidence>
<keyword evidence="1" id="KW-0175">Coiled coil</keyword>
<dbReference type="AlphaFoldDB" id="A0A8K0H058"/>